<feature type="domain" description="CarD-like/TRCF RNAP-interacting" evidence="1">
    <location>
        <begin position="1"/>
        <end position="112"/>
    </location>
</feature>
<gene>
    <name evidence="2" type="ORF">H8S20_11015</name>
</gene>
<dbReference type="EMBL" id="JACOOO010000022">
    <property type="protein sequence ID" value="MBC5629419.1"/>
    <property type="molecule type" value="Genomic_DNA"/>
</dbReference>
<dbReference type="InterPro" id="IPR042215">
    <property type="entry name" value="CarD-like_C"/>
</dbReference>
<dbReference type="InterPro" id="IPR052531">
    <property type="entry name" value="CarD-like_regulator"/>
</dbReference>
<dbReference type="Pfam" id="PF02559">
    <property type="entry name" value="CarD_TRCF_RID"/>
    <property type="match status" value="1"/>
</dbReference>
<dbReference type="SUPFAM" id="SSF141259">
    <property type="entry name" value="CarD-like"/>
    <property type="match status" value="1"/>
</dbReference>
<evidence type="ECO:0000313" key="3">
    <source>
        <dbReference type="Proteomes" id="UP000596929"/>
    </source>
</evidence>
<sequence>MFKVNDYIMYGTTGVCKIIEIKKEKFLGRQEMEYYILEPVYFKNTVIKIPVDNTTIKMREVLSKEDIEELINVIPNIETEWINDDKTRSEHFKTMLKSGDCEDLIALIRTIYLNKKDRKSLGKKLYKVDDEIMQAAEKLLNEEVAFVLGIDSKAVPKYISSHIKEQNI</sequence>
<organism evidence="2 3">
    <name type="scientific">Clostridium hominis</name>
    <dbReference type="NCBI Taxonomy" id="2763036"/>
    <lineage>
        <taxon>Bacteria</taxon>
        <taxon>Bacillati</taxon>
        <taxon>Bacillota</taxon>
        <taxon>Clostridia</taxon>
        <taxon>Eubacteriales</taxon>
        <taxon>Clostridiaceae</taxon>
        <taxon>Clostridium</taxon>
    </lineage>
</organism>
<evidence type="ECO:0000259" key="1">
    <source>
        <dbReference type="SMART" id="SM01058"/>
    </source>
</evidence>
<evidence type="ECO:0000313" key="2">
    <source>
        <dbReference type="EMBL" id="MBC5629419.1"/>
    </source>
</evidence>
<keyword evidence="3" id="KW-1185">Reference proteome</keyword>
<dbReference type="Proteomes" id="UP000596929">
    <property type="component" value="Unassembled WGS sequence"/>
</dbReference>
<dbReference type="InterPro" id="IPR048792">
    <property type="entry name" value="CarD_C"/>
</dbReference>
<dbReference type="PANTHER" id="PTHR38447:SF1">
    <property type="entry name" value="RNA POLYMERASE-BINDING TRANSCRIPTION FACTOR CARD"/>
    <property type="match status" value="1"/>
</dbReference>
<comment type="caution">
    <text evidence="2">The sequence shown here is derived from an EMBL/GenBank/DDBJ whole genome shotgun (WGS) entry which is preliminary data.</text>
</comment>
<dbReference type="Pfam" id="PF21095">
    <property type="entry name" value="CarD_C"/>
    <property type="match status" value="1"/>
</dbReference>
<reference evidence="2 3" key="1">
    <citation type="submission" date="2020-08" db="EMBL/GenBank/DDBJ databases">
        <title>Genome public.</title>
        <authorList>
            <person name="Liu C."/>
            <person name="Sun Q."/>
        </authorList>
    </citation>
    <scope>NUCLEOTIDE SEQUENCE [LARGE SCALE GENOMIC DNA]</scope>
    <source>
        <strain evidence="2 3">NSJ-6</strain>
    </source>
</reference>
<dbReference type="InterPro" id="IPR036101">
    <property type="entry name" value="CarD-like/TRCF_RID_sf"/>
</dbReference>
<dbReference type="SMART" id="SM01058">
    <property type="entry name" value="CarD_TRCF"/>
    <property type="match status" value="1"/>
</dbReference>
<dbReference type="RefSeq" id="WP_186860137.1">
    <property type="nucleotide sequence ID" value="NZ_JACOOO010000022.1"/>
</dbReference>
<proteinExistence type="predicted"/>
<dbReference type="Gene3D" id="1.20.58.1290">
    <property type="entry name" value="CarD-like, C-terminal domain"/>
    <property type="match status" value="1"/>
</dbReference>
<accession>A0ABR7DDE3</accession>
<name>A0ABR7DDE3_9CLOT</name>
<dbReference type="PANTHER" id="PTHR38447">
    <property type="entry name" value="TRANSCRIPTION FACTOR YDEB-RELATED"/>
    <property type="match status" value="1"/>
</dbReference>
<dbReference type="InterPro" id="IPR003711">
    <property type="entry name" value="CarD-like/TRCF_RID"/>
</dbReference>
<dbReference type="Gene3D" id="2.40.10.170">
    <property type="match status" value="1"/>
</dbReference>
<protein>
    <submittedName>
        <fullName evidence="2">CarD family transcriptional regulator</fullName>
    </submittedName>
</protein>